<dbReference type="GO" id="GO:0005524">
    <property type="term" value="F:ATP binding"/>
    <property type="evidence" value="ECO:0007669"/>
    <property type="project" value="UniProtKB-KW"/>
</dbReference>
<comment type="caution">
    <text evidence="2">The sequence shown here is derived from an EMBL/GenBank/DDBJ whole genome shotgun (WGS) entry which is preliminary data.</text>
</comment>
<evidence type="ECO:0000256" key="1">
    <source>
        <dbReference type="SAM" id="MobiDB-lite"/>
    </source>
</evidence>
<dbReference type="Proteomes" id="UP000325081">
    <property type="component" value="Unassembled WGS sequence"/>
</dbReference>
<sequence>MDSQQIGVLQSKEIQMQCNNIDELVGPFTVDVPLQLLHEIPMPTLPAPQKAMIVVGPPRDGLTTATGTIGVVDGNPNQELKKPRTWKRTATKTGRLKRKQSKSEETSSIKEKKRVSSEKGIILYLTIEC</sequence>
<gene>
    <name evidence="2" type="ORF">STAS_20724</name>
</gene>
<feature type="region of interest" description="Disordered" evidence="1">
    <location>
        <begin position="66"/>
        <end position="115"/>
    </location>
</feature>
<keyword evidence="2" id="KW-0547">Nucleotide-binding</keyword>
<feature type="compositionally biased region" description="Basic residues" evidence="1">
    <location>
        <begin position="83"/>
        <end position="100"/>
    </location>
</feature>
<name>A0A5A7QFV1_STRAF</name>
<dbReference type="AlphaFoldDB" id="A0A5A7QFV1"/>
<reference evidence="3" key="1">
    <citation type="journal article" date="2019" name="Curr. Biol.">
        <title>Genome Sequence of Striga asiatica Provides Insight into the Evolution of Plant Parasitism.</title>
        <authorList>
            <person name="Yoshida S."/>
            <person name="Kim S."/>
            <person name="Wafula E.K."/>
            <person name="Tanskanen J."/>
            <person name="Kim Y.M."/>
            <person name="Honaas L."/>
            <person name="Yang Z."/>
            <person name="Spallek T."/>
            <person name="Conn C.E."/>
            <person name="Ichihashi Y."/>
            <person name="Cheong K."/>
            <person name="Cui S."/>
            <person name="Der J.P."/>
            <person name="Gundlach H."/>
            <person name="Jiao Y."/>
            <person name="Hori C."/>
            <person name="Ishida J.K."/>
            <person name="Kasahara H."/>
            <person name="Kiba T."/>
            <person name="Kim M.S."/>
            <person name="Koo N."/>
            <person name="Laohavisit A."/>
            <person name="Lee Y.H."/>
            <person name="Lumba S."/>
            <person name="McCourt P."/>
            <person name="Mortimer J.C."/>
            <person name="Mutuku J.M."/>
            <person name="Nomura T."/>
            <person name="Sasaki-Sekimoto Y."/>
            <person name="Seto Y."/>
            <person name="Wang Y."/>
            <person name="Wakatake T."/>
            <person name="Sakakibara H."/>
            <person name="Demura T."/>
            <person name="Yamaguchi S."/>
            <person name="Yoneyama K."/>
            <person name="Manabe R.I."/>
            <person name="Nelson D.C."/>
            <person name="Schulman A.H."/>
            <person name="Timko M.P."/>
            <person name="dePamphilis C.W."/>
            <person name="Choi D."/>
            <person name="Shirasu K."/>
        </authorList>
    </citation>
    <scope>NUCLEOTIDE SEQUENCE [LARGE SCALE GENOMIC DNA]</scope>
    <source>
        <strain evidence="3">cv. UVA1</strain>
    </source>
</reference>
<organism evidence="2 3">
    <name type="scientific">Striga asiatica</name>
    <name type="common">Asiatic witchweed</name>
    <name type="synonym">Buchnera asiatica</name>
    <dbReference type="NCBI Taxonomy" id="4170"/>
    <lineage>
        <taxon>Eukaryota</taxon>
        <taxon>Viridiplantae</taxon>
        <taxon>Streptophyta</taxon>
        <taxon>Embryophyta</taxon>
        <taxon>Tracheophyta</taxon>
        <taxon>Spermatophyta</taxon>
        <taxon>Magnoliopsida</taxon>
        <taxon>eudicotyledons</taxon>
        <taxon>Gunneridae</taxon>
        <taxon>Pentapetalae</taxon>
        <taxon>asterids</taxon>
        <taxon>lamiids</taxon>
        <taxon>Lamiales</taxon>
        <taxon>Orobanchaceae</taxon>
        <taxon>Buchnereae</taxon>
        <taxon>Striga</taxon>
    </lineage>
</organism>
<proteinExistence type="predicted"/>
<evidence type="ECO:0000313" key="2">
    <source>
        <dbReference type="EMBL" id="GER43848.1"/>
    </source>
</evidence>
<keyword evidence="3" id="KW-1185">Reference proteome</keyword>
<accession>A0A5A7QFV1</accession>
<dbReference type="EMBL" id="BKCP01006737">
    <property type="protein sequence ID" value="GER43848.1"/>
    <property type="molecule type" value="Genomic_DNA"/>
</dbReference>
<evidence type="ECO:0000313" key="3">
    <source>
        <dbReference type="Proteomes" id="UP000325081"/>
    </source>
</evidence>
<feature type="compositionally biased region" description="Basic and acidic residues" evidence="1">
    <location>
        <begin position="101"/>
        <end position="115"/>
    </location>
</feature>
<keyword evidence="2" id="KW-0067">ATP-binding</keyword>
<protein>
    <submittedName>
        <fullName evidence="2">Putrescine transporter ATP-binding subunit</fullName>
    </submittedName>
</protein>